<dbReference type="GeneID" id="81363775"/>
<feature type="non-terminal residue" evidence="7">
    <location>
        <position position="195"/>
    </location>
</feature>
<feature type="domain" description="Cytochrome b5 heme-binding" evidence="5">
    <location>
        <begin position="3"/>
        <end position="80"/>
    </location>
</feature>
<dbReference type="Pfam" id="PF00173">
    <property type="entry name" value="Cyt-b5"/>
    <property type="match status" value="1"/>
</dbReference>
<dbReference type="SUPFAM" id="SSF51395">
    <property type="entry name" value="FMN-linked oxidoreductases"/>
    <property type="match status" value="1"/>
</dbReference>
<dbReference type="InterPro" id="IPR001199">
    <property type="entry name" value="Cyt_B5-like_heme/steroid-bd"/>
</dbReference>
<evidence type="ECO:0000256" key="2">
    <source>
        <dbReference type="ARBA" id="ARBA00022630"/>
    </source>
</evidence>
<dbReference type="PROSITE" id="PS51349">
    <property type="entry name" value="FMN_HYDROXY_ACID_DH_2"/>
    <property type="match status" value="1"/>
</dbReference>
<accession>A0A9X0BF64</accession>
<evidence type="ECO:0000259" key="5">
    <source>
        <dbReference type="PROSITE" id="PS50255"/>
    </source>
</evidence>
<evidence type="ECO:0000259" key="6">
    <source>
        <dbReference type="PROSITE" id="PS51349"/>
    </source>
</evidence>
<evidence type="ECO:0000256" key="1">
    <source>
        <dbReference type="ARBA" id="ARBA00001917"/>
    </source>
</evidence>
<dbReference type="InterPro" id="IPR000262">
    <property type="entry name" value="FMN-dep_DH"/>
</dbReference>
<gene>
    <name evidence="7" type="ORF">N7509_000148</name>
</gene>
<comment type="cofactor">
    <cofactor evidence="1">
        <name>FMN</name>
        <dbReference type="ChEBI" id="CHEBI:58210"/>
    </cofactor>
</comment>
<keyword evidence="3" id="KW-0288">FMN</keyword>
<organism evidence="7 8">
    <name type="scientific">Penicillium cosmopolitanum</name>
    <dbReference type="NCBI Taxonomy" id="1131564"/>
    <lineage>
        <taxon>Eukaryota</taxon>
        <taxon>Fungi</taxon>
        <taxon>Dikarya</taxon>
        <taxon>Ascomycota</taxon>
        <taxon>Pezizomycotina</taxon>
        <taxon>Eurotiomycetes</taxon>
        <taxon>Eurotiomycetidae</taxon>
        <taxon>Eurotiales</taxon>
        <taxon>Aspergillaceae</taxon>
        <taxon>Penicillium</taxon>
    </lineage>
</organism>
<dbReference type="InterPro" id="IPR037396">
    <property type="entry name" value="FMN_HAD"/>
</dbReference>
<dbReference type="EMBL" id="JAPZBU010000002">
    <property type="protein sequence ID" value="KAJ5414814.1"/>
    <property type="molecule type" value="Genomic_DNA"/>
</dbReference>
<sequence>MATKRFSLQELAEHSREDSAFIAINGVVWDCTCFAEKHPGGAEVIESAWGKNASQPYNEVHSPGLVESFFGEEKFMGILENDGFNENGPQRAKRCLQPIQNIVNLLDMEKAAGEILTERAKVYIEDASNDGVTARLNIQCFQKVLFRPRVLRPVGSISTEVEILGKTYGLPILNAPVSLSMIAHPDAEIALAKGL</sequence>
<dbReference type="GO" id="GO:0016491">
    <property type="term" value="F:oxidoreductase activity"/>
    <property type="evidence" value="ECO:0007669"/>
    <property type="project" value="UniProtKB-KW"/>
</dbReference>
<protein>
    <submittedName>
        <fullName evidence="7">L-lactate dehydrogenase (Cytochrome)</fullName>
    </submittedName>
</protein>
<dbReference type="PANTHER" id="PTHR10578:SF107">
    <property type="entry name" value="2-HYDROXYACID OXIDASE 1"/>
    <property type="match status" value="1"/>
</dbReference>
<dbReference type="InterPro" id="IPR036400">
    <property type="entry name" value="Cyt_B5-like_heme/steroid_sf"/>
</dbReference>
<evidence type="ECO:0000256" key="3">
    <source>
        <dbReference type="ARBA" id="ARBA00022643"/>
    </source>
</evidence>
<dbReference type="SMART" id="SM01117">
    <property type="entry name" value="Cyt-b5"/>
    <property type="match status" value="1"/>
</dbReference>
<evidence type="ECO:0000313" key="7">
    <source>
        <dbReference type="EMBL" id="KAJ5414814.1"/>
    </source>
</evidence>
<evidence type="ECO:0000256" key="4">
    <source>
        <dbReference type="ARBA" id="ARBA00023002"/>
    </source>
</evidence>
<dbReference type="SUPFAM" id="SSF55856">
    <property type="entry name" value="Cytochrome b5-like heme/steroid binding domain"/>
    <property type="match status" value="1"/>
</dbReference>
<comment type="caution">
    <text evidence="7">The sequence shown here is derived from an EMBL/GenBank/DDBJ whole genome shotgun (WGS) entry which is preliminary data.</text>
</comment>
<dbReference type="PROSITE" id="PS50255">
    <property type="entry name" value="CYTOCHROME_B5_2"/>
    <property type="match status" value="1"/>
</dbReference>
<keyword evidence="8" id="KW-1185">Reference proteome</keyword>
<dbReference type="Proteomes" id="UP001147747">
    <property type="component" value="Unassembled WGS sequence"/>
</dbReference>
<name>A0A9X0BF64_9EURO</name>
<proteinExistence type="predicted"/>
<reference evidence="7" key="2">
    <citation type="journal article" date="2023" name="IMA Fungus">
        <title>Comparative genomic study of the Penicillium genus elucidates a diverse pangenome and 15 lateral gene transfer events.</title>
        <authorList>
            <person name="Petersen C."/>
            <person name="Sorensen T."/>
            <person name="Nielsen M.R."/>
            <person name="Sondergaard T.E."/>
            <person name="Sorensen J.L."/>
            <person name="Fitzpatrick D.A."/>
            <person name="Frisvad J.C."/>
            <person name="Nielsen K.L."/>
        </authorList>
    </citation>
    <scope>NUCLEOTIDE SEQUENCE</scope>
    <source>
        <strain evidence="7">IBT 29677</strain>
    </source>
</reference>
<feature type="domain" description="FMN hydroxy acid dehydrogenase" evidence="6">
    <location>
        <begin position="97"/>
        <end position="195"/>
    </location>
</feature>
<dbReference type="Pfam" id="PF01070">
    <property type="entry name" value="FMN_dh"/>
    <property type="match status" value="1"/>
</dbReference>
<keyword evidence="4" id="KW-0560">Oxidoreductase</keyword>
<dbReference type="Gene3D" id="3.10.120.10">
    <property type="entry name" value="Cytochrome b5-like heme/steroid binding domain"/>
    <property type="match status" value="1"/>
</dbReference>
<dbReference type="AlphaFoldDB" id="A0A9X0BF64"/>
<reference evidence="7" key="1">
    <citation type="submission" date="2022-12" db="EMBL/GenBank/DDBJ databases">
        <authorList>
            <person name="Petersen C."/>
        </authorList>
    </citation>
    <scope>NUCLEOTIDE SEQUENCE</scope>
    <source>
        <strain evidence="7">IBT 29677</strain>
    </source>
</reference>
<dbReference type="OrthoDB" id="260519at2759"/>
<dbReference type="Gene3D" id="3.20.20.70">
    <property type="entry name" value="Aldolase class I"/>
    <property type="match status" value="1"/>
</dbReference>
<dbReference type="RefSeq" id="XP_056494660.1">
    <property type="nucleotide sequence ID" value="XM_056624795.1"/>
</dbReference>
<dbReference type="InterPro" id="IPR013785">
    <property type="entry name" value="Aldolase_TIM"/>
</dbReference>
<keyword evidence="2" id="KW-0285">Flavoprotein</keyword>
<evidence type="ECO:0000313" key="8">
    <source>
        <dbReference type="Proteomes" id="UP001147747"/>
    </source>
</evidence>
<dbReference type="PANTHER" id="PTHR10578">
    <property type="entry name" value="S -2-HYDROXY-ACID OXIDASE-RELATED"/>
    <property type="match status" value="1"/>
</dbReference>